<proteinExistence type="predicted"/>
<comment type="caution">
    <text evidence="1">The sequence shown here is derived from an EMBL/GenBank/DDBJ whole genome shotgun (WGS) entry which is preliminary data.</text>
</comment>
<reference evidence="1 2" key="1">
    <citation type="submission" date="2019-03" db="EMBL/GenBank/DDBJ databases">
        <title>The genome sequence of a newly discovered highly antifungal drug resistant Aspergillus species, Aspergillus tanneri NIH 1004.</title>
        <authorList>
            <person name="Mounaud S."/>
            <person name="Singh I."/>
            <person name="Joardar V."/>
            <person name="Pakala S."/>
            <person name="Pakala S."/>
            <person name="Venepally P."/>
            <person name="Hoover J."/>
            <person name="Nierman W."/>
            <person name="Chung J."/>
            <person name="Losada L."/>
        </authorList>
    </citation>
    <scope>NUCLEOTIDE SEQUENCE [LARGE SCALE GENOMIC DNA]</scope>
    <source>
        <strain evidence="1 2">NIH1004</strain>
    </source>
</reference>
<keyword evidence="2" id="KW-1185">Reference proteome</keyword>
<protein>
    <recommendedName>
        <fullName evidence="3">Protein kinase domain-containing protein</fullName>
    </recommendedName>
</protein>
<dbReference type="Proteomes" id="UP000308092">
    <property type="component" value="Unassembled WGS sequence"/>
</dbReference>
<sequence length="85" mass="9499">MDIKAVGKVLTELMEPGTRYSTGSINLLEPEKWSQEIRDFRRQTDNSSILELLQHPFLISAANSNSGVLVVSVLRAKGLVLHSYE</sequence>
<dbReference type="EMBL" id="SOSA01000355">
    <property type="protein sequence ID" value="THC92166.1"/>
    <property type="molecule type" value="Genomic_DNA"/>
</dbReference>
<organism evidence="1 2">
    <name type="scientific">Aspergillus tanneri</name>
    <dbReference type="NCBI Taxonomy" id="1220188"/>
    <lineage>
        <taxon>Eukaryota</taxon>
        <taxon>Fungi</taxon>
        <taxon>Dikarya</taxon>
        <taxon>Ascomycota</taxon>
        <taxon>Pezizomycotina</taxon>
        <taxon>Eurotiomycetes</taxon>
        <taxon>Eurotiomycetidae</taxon>
        <taxon>Eurotiales</taxon>
        <taxon>Aspergillaceae</taxon>
        <taxon>Aspergillus</taxon>
        <taxon>Aspergillus subgen. Circumdati</taxon>
    </lineage>
</organism>
<evidence type="ECO:0000313" key="1">
    <source>
        <dbReference type="EMBL" id="THC92166.1"/>
    </source>
</evidence>
<gene>
    <name evidence="1" type="ORF">EYZ11_008381</name>
</gene>
<name>A0A4S3JAP4_9EURO</name>
<dbReference type="AlphaFoldDB" id="A0A4S3JAP4"/>
<dbReference type="VEuPathDB" id="FungiDB:EYZ11_008381"/>
<accession>A0A4S3JAP4</accession>
<evidence type="ECO:0008006" key="3">
    <source>
        <dbReference type="Google" id="ProtNLM"/>
    </source>
</evidence>
<evidence type="ECO:0000313" key="2">
    <source>
        <dbReference type="Proteomes" id="UP000308092"/>
    </source>
</evidence>